<dbReference type="EMBL" id="SEYY01024218">
    <property type="protein sequence ID" value="KAB7494302.1"/>
    <property type="molecule type" value="Genomic_DNA"/>
</dbReference>
<organism evidence="1 2">
    <name type="scientific">Armadillidium nasatum</name>
    <dbReference type="NCBI Taxonomy" id="96803"/>
    <lineage>
        <taxon>Eukaryota</taxon>
        <taxon>Metazoa</taxon>
        <taxon>Ecdysozoa</taxon>
        <taxon>Arthropoda</taxon>
        <taxon>Crustacea</taxon>
        <taxon>Multicrustacea</taxon>
        <taxon>Malacostraca</taxon>
        <taxon>Eumalacostraca</taxon>
        <taxon>Peracarida</taxon>
        <taxon>Isopoda</taxon>
        <taxon>Oniscidea</taxon>
        <taxon>Crinocheta</taxon>
        <taxon>Armadillidiidae</taxon>
        <taxon>Armadillidium</taxon>
    </lineage>
</organism>
<proteinExistence type="predicted"/>
<comment type="caution">
    <text evidence="1">The sequence shown here is derived from an EMBL/GenBank/DDBJ whole genome shotgun (WGS) entry which is preliminary data.</text>
</comment>
<reference evidence="1 2" key="1">
    <citation type="journal article" date="2019" name="PLoS Biol.">
        <title>Sex chromosomes control vertical transmission of feminizing Wolbachia symbionts in an isopod.</title>
        <authorList>
            <person name="Becking T."/>
            <person name="Chebbi M.A."/>
            <person name="Giraud I."/>
            <person name="Moumen B."/>
            <person name="Laverre T."/>
            <person name="Caubet Y."/>
            <person name="Peccoud J."/>
            <person name="Gilbert C."/>
            <person name="Cordaux R."/>
        </authorList>
    </citation>
    <scope>NUCLEOTIDE SEQUENCE [LARGE SCALE GENOMIC DNA]</scope>
    <source>
        <strain evidence="1">ANa2</strain>
        <tissue evidence="1">Whole body excluding digestive tract and cuticle</tissue>
    </source>
</reference>
<gene>
    <name evidence="1" type="ORF">Anas_03908</name>
</gene>
<dbReference type="AlphaFoldDB" id="A0A5N5SKE8"/>
<accession>A0A5N5SKE8</accession>
<sequence>MLLSILEGDSSYKSDAKKLQPLMKEQWKKVEENIEPLKTLLNEIVSIEEEEKKKSLENEDLSGLGGWLGSVKRLTETVKQIKDSENVAMMQILKKITKTLLIEELKKQQIFIHQLVTK</sequence>
<name>A0A5N5SKE8_9CRUS</name>
<dbReference type="Proteomes" id="UP000326759">
    <property type="component" value="Unassembled WGS sequence"/>
</dbReference>
<protein>
    <submittedName>
        <fullName evidence="1">Uncharacterized protein</fullName>
    </submittedName>
</protein>
<keyword evidence="2" id="KW-1185">Reference proteome</keyword>
<evidence type="ECO:0000313" key="2">
    <source>
        <dbReference type="Proteomes" id="UP000326759"/>
    </source>
</evidence>
<evidence type="ECO:0000313" key="1">
    <source>
        <dbReference type="EMBL" id="KAB7494302.1"/>
    </source>
</evidence>